<dbReference type="GO" id="GO:0005789">
    <property type="term" value="C:endoplasmic reticulum membrane"/>
    <property type="evidence" value="ECO:0007669"/>
    <property type="project" value="UniProtKB-SubCell"/>
</dbReference>
<dbReference type="InterPro" id="IPR017972">
    <property type="entry name" value="Cyt_P450_CS"/>
</dbReference>
<keyword evidence="18" id="KW-1185">Reference proteome</keyword>
<dbReference type="Proteomes" id="UP000243579">
    <property type="component" value="Unassembled WGS sequence"/>
</dbReference>
<evidence type="ECO:0000256" key="5">
    <source>
        <dbReference type="ARBA" id="ARBA00022617"/>
    </source>
</evidence>
<protein>
    <submittedName>
        <fullName evidence="17">Cholesterol 7-alpha-monooxygenase-like</fullName>
    </submittedName>
</protein>
<comment type="cofactor">
    <cofactor evidence="1 12 13">
        <name>heme</name>
        <dbReference type="ChEBI" id="CHEBI:30413"/>
    </cofactor>
</comment>
<proteinExistence type="inferred from homology"/>
<evidence type="ECO:0000313" key="18">
    <source>
        <dbReference type="Proteomes" id="UP000243579"/>
    </source>
</evidence>
<evidence type="ECO:0000256" key="13">
    <source>
        <dbReference type="PIRSR" id="PIRSR000047-1"/>
    </source>
</evidence>
<feature type="chain" id="PRO_5012528963" evidence="16">
    <location>
        <begin position="19"/>
        <end position="507"/>
    </location>
</feature>
<evidence type="ECO:0000256" key="1">
    <source>
        <dbReference type="ARBA" id="ARBA00001971"/>
    </source>
</evidence>
<dbReference type="SUPFAM" id="SSF48264">
    <property type="entry name" value="Cytochrome P450"/>
    <property type="match status" value="1"/>
</dbReference>
<dbReference type="AlphaFoldDB" id="A0A1V9ZMB3"/>
<keyword evidence="9 12" id="KW-0408">Iron</keyword>
<evidence type="ECO:0000256" key="12">
    <source>
        <dbReference type="PIRNR" id="PIRNR000047"/>
    </source>
</evidence>
<dbReference type="GO" id="GO:0008395">
    <property type="term" value="F:steroid hydroxylase activity"/>
    <property type="evidence" value="ECO:0007669"/>
    <property type="project" value="TreeGrafter"/>
</dbReference>
<evidence type="ECO:0000256" key="11">
    <source>
        <dbReference type="ARBA" id="ARBA00023136"/>
    </source>
</evidence>
<dbReference type="OrthoDB" id="67904at2759"/>
<evidence type="ECO:0000256" key="16">
    <source>
        <dbReference type="SAM" id="SignalP"/>
    </source>
</evidence>
<feature type="signal peptide" evidence="16">
    <location>
        <begin position="1"/>
        <end position="18"/>
    </location>
</feature>
<dbReference type="EMBL" id="JNBR01000074">
    <property type="protein sequence ID" value="OQR99128.1"/>
    <property type="molecule type" value="Genomic_DNA"/>
</dbReference>
<dbReference type="InterPro" id="IPR050529">
    <property type="entry name" value="CYP450_sterol_14alpha_dmase"/>
</dbReference>
<name>A0A1V9ZMB3_ACHHY</name>
<keyword evidence="6 12" id="KW-0479">Metal-binding</keyword>
<evidence type="ECO:0000256" key="7">
    <source>
        <dbReference type="ARBA" id="ARBA00022824"/>
    </source>
</evidence>
<dbReference type="GO" id="GO:0042632">
    <property type="term" value="P:cholesterol homeostasis"/>
    <property type="evidence" value="ECO:0007669"/>
    <property type="project" value="TreeGrafter"/>
</dbReference>
<evidence type="ECO:0000256" key="10">
    <source>
        <dbReference type="ARBA" id="ARBA00023098"/>
    </source>
</evidence>
<dbReference type="GO" id="GO:0005506">
    <property type="term" value="F:iron ion binding"/>
    <property type="evidence" value="ECO:0007669"/>
    <property type="project" value="InterPro"/>
</dbReference>
<dbReference type="GO" id="GO:0006629">
    <property type="term" value="P:lipid metabolic process"/>
    <property type="evidence" value="ECO:0007669"/>
    <property type="project" value="UniProtKB-KW"/>
</dbReference>
<comment type="caution">
    <text evidence="17">The sequence shown here is derived from an EMBL/GenBank/DDBJ whole genome shotgun (WGS) entry which is preliminary data.</text>
</comment>
<evidence type="ECO:0000256" key="3">
    <source>
        <dbReference type="ARBA" id="ARBA00004860"/>
    </source>
</evidence>
<evidence type="ECO:0000256" key="9">
    <source>
        <dbReference type="ARBA" id="ARBA00023004"/>
    </source>
</evidence>
<dbReference type="PANTHER" id="PTHR24304:SF4">
    <property type="entry name" value="CYTOCHROME P450"/>
    <property type="match status" value="1"/>
</dbReference>
<dbReference type="InterPro" id="IPR024204">
    <property type="entry name" value="Cyt_P450_CYP7A1-type"/>
</dbReference>
<comment type="similarity">
    <text evidence="4 12 15">Belongs to the cytochrome P450 family.</text>
</comment>
<keyword evidence="5 12" id="KW-0349">Heme</keyword>
<evidence type="ECO:0000256" key="15">
    <source>
        <dbReference type="RuleBase" id="RU000461"/>
    </source>
</evidence>
<sequence>MLPLSYLLSLLFVALAAAWKFFKSPSLAEVPMESSYLPFFGSAFGFAAAPAAFLRRCQERWGNVFKVLLAGRTIVFFTAPEHVALVLKTKALSFHPIVQEICVTAFGHEPEFAVPTNWHYREVHALFTRHLVNSGGLDPLVQSTSVHQQAFLRPHVEAGGRRPLFSFVRQGLFEANSRALFGVAFCDRYAELLDNYIAFDESFPILASGIAHHPMLTPLTLTVVLAYRGLAAGEAIAQSFCDAIENPSLMDGCSQLLRDRNKLFQEMAKETAARNMAGTQLALVWAANSNSVPTAFWTIYHLLAHPAAWAAVVAEVQACLPKHDFDACSSWSKDALDQCVLLGSAIDEALRLGSSSLILRQAVADVSVIVDKVLHNDSSKHHEWDRRRPVPLARGERIAMFPALQHMNAALFDAPEAFRFDRFVHATKSQRDALRPFGLGSTLCPGRFLAKYQIKSWIALMIQLMPNVRLVPGGAPAAFDKGRVGLGVYPPMADDAFIEFDALATSA</sequence>
<evidence type="ECO:0000256" key="14">
    <source>
        <dbReference type="PIRSR" id="PIRSR000047-2"/>
    </source>
</evidence>
<keyword evidence="7 12" id="KW-0256">Endoplasmic reticulum</keyword>
<dbReference type="STRING" id="1202772.A0A1V9ZMB3"/>
<feature type="binding site" description="axial binding residue" evidence="13">
    <location>
        <position position="444"/>
    </location>
    <ligand>
        <name>heme</name>
        <dbReference type="ChEBI" id="CHEBI:30413"/>
    </ligand>
    <ligandPart>
        <name>Fe</name>
        <dbReference type="ChEBI" id="CHEBI:18248"/>
    </ligandPart>
</feature>
<keyword evidence="16" id="KW-0732">Signal</keyword>
<feature type="binding site" evidence="14">
    <location>
        <position position="290"/>
    </location>
    <ligand>
        <name>substrate</name>
    </ligand>
</feature>
<keyword evidence="15 17" id="KW-0503">Monooxygenase</keyword>
<gene>
    <name evidence="17" type="ORF">ACHHYP_07253</name>
</gene>
<evidence type="ECO:0000256" key="8">
    <source>
        <dbReference type="ARBA" id="ARBA00023002"/>
    </source>
</evidence>
<dbReference type="GO" id="GO:0016705">
    <property type="term" value="F:oxidoreductase activity, acting on paired donors, with incorporation or reduction of molecular oxygen"/>
    <property type="evidence" value="ECO:0007669"/>
    <property type="project" value="InterPro"/>
</dbReference>
<feature type="binding site" evidence="14">
    <location>
        <position position="397"/>
    </location>
    <ligand>
        <name>substrate</name>
    </ligand>
</feature>
<dbReference type="PRINTS" id="PR00465">
    <property type="entry name" value="EP450IV"/>
</dbReference>
<evidence type="ECO:0000256" key="2">
    <source>
        <dbReference type="ARBA" id="ARBA00004586"/>
    </source>
</evidence>
<dbReference type="PANTHER" id="PTHR24304">
    <property type="entry name" value="CYTOCHROME P450 FAMILY 7"/>
    <property type="match status" value="1"/>
</dbReference>
<evidence type="ECO:0000256" key="4">
    <source>
        <dbReference type="ARBA" id="ARBA00010617"/>
    </source>
</evidence>
<dbReference type="PIRSF" id="PIRSF000047">
    <property type="entry name" value="Cytochrome_CYPVIIA1"/>
    <property type="match status" value="1"/>
</dbReference>
<dbReference type="GO" id="GO:0020037">
    <property type="term" value="F:heme binding"/>
    <property type="evidence" value="ECO:0007669"/>
    <property type="project" value="InterPro"/>
</dbReference>
<keyword evidence="8 15" id="KW-0560">Oxidoreductase</keyword>
<keyword evidence="10" id="KW-0443">Lipid metabolism</keyword>
<dbReference type="PROSITE" id="PS00086">
    <property type="entry name" value="CYTOCHROME_P450"/>
    <property type="match status" value="1"/>
</dbReference>
<reference evidence="17 18" key="1">
    <citation type="journal article" date="2014" name="Genome Biol. Evol.">
        <title>The secreted proteins of Achlya hypogyna and Thraustotheca clavata identify the ancestral oomycete secretome and reveal gene acquisitions by horizontal gene transfer.</title>
        <authorList>
            <person name="Misner I."/>
            <person name="Blouin N."/>
            <person name="Leonard G."/>
            <person name="Richards T.A."/>
            <person name="Lane C.E."/>
        </authorList>
    </citation>
    <scope>NUCLEOTIDE SEQUENCE [LARGE SCALE GENOMIC DNA]</scope>
    <source>
        <strain evidence="17 18">ATCC 48635</strain>
    </source>
</reference>
<keyword evidence="11 12" id="KW-0472">Membrane</keyword>
<dbReference type="InterPro" id="IPR001128">
    <property type="entry name" value="Cyt_P450"/>
</dbReference>
<evidence type="ECO:0000313" key="17">
    <source>
        <dbReference type="EMBL" id="OQR99128.1"/>
    </source>
</evidence>
<comment type="subcellular location">
    <subcellularLocation>
        <location evidence="2 12">Endoplasmic reticulum membrane</location>
    </subcellularLocation>
</comment>
<evidence type="ECO:0000256" key="6">
    <source>
        <dbReference type="ARBA" id="ARBA00022723"/>
    </source>
</evidence>
<dbReference type="Gene3D" id="1.10.630.10">
    <property type="entry name" value="Cytochrome P450"/>
    <property type="match status" value="1"/>
</dbReference>
<organism evidence="17 18">
    <name type="scientific">Achlya hypogyna</name>
    <name type="common">Oomycete</name>
    <name type="synonym">Protoachlya hypogyna</name>
    <dbReference type="NCBI Taxonomy" id="1202772"/>
    <lineage>
        <taxon>Eukaryota</taxon>
        <taxon>Sar</taxon>
        <taxon>Stramenopiles</taxon>
        <taxon>Oomycota</taxon>
        <taxon>Saprolegniomycetes</taxon>
        <taxon>Saprolegniales</taxon>
        <taxon>Achlyaceae</taxon>
        <taxon>Achlya</taxon>
    </lineage>
</organism>
<dbReference type="InterPro" id="IPR002403">
    <property type="entry name" value="Cyt_P450_E_grp-IV"/>
</dbReference>
<accession>A0A1V9ZMB3</accession>
<comment type="pathway">
    <text evidence="3">Lipid metabolism; bile acid biosynthesis.</text>
</comment>
<dbReference type="InterPro" id="IPR036396">
    <property type="entry name" value="Cyt_P450_sf"/>
</dbReference>
<dbReference type="Pfam" id="PF00067">
    <property type="entry name" value="p450"/>
    <property type="match status" value="1"/>
</dbReference>